<organism evidence="3 4">
    <name type="scientific">Schumannella luteola</name>
    <dbReference type="NCBI Taxonomy" id="472059"/>
    <lineage>
        <taxon>Bacteria</taxon>
        <taxon>Bacillati</taxon>
        <taxon>Actinomycetota</taxon>
        <taxon>Actinomycetes</taxon>
        <taxon>Micrococcales</taxon>
        <taxon>Microbacteriaceae</taxon>
        <taxon>Schumannella</taxon>
    </lineage>
</organism>
<feature type="region of interest" description="Disordered" evidence="1">
    <location>
        <begin position="337"/>
        <end position="366"/>
    </location>
</feature>
<dbReference type="RefSeq" id="WP_179569194.1">
    <property type="nucleotide sequence ID" value="NZ_JACBZY010000001.1"/>
</dbReference>
<sequence>MSDGRTPHDDEDPLGLGFGENSPAGAAHGSAEEPPPTEPLSAGDRPWTPADGTPAADAAGDAPTTADPFPWLNDPTGGAGAAGANAGADAAPPANDDVTQVFGAVPPAAPPSQAATTVYPTGYATPGAAPAAKTTATRFDPNLFTPLASTGGDDEPEEDEGPSKKPLIILGSIGGVLVIGIAILLIVLFTRGGGDAEKDSAAGEVSSKPSTSTSASPSKSASPSASATPSATPSAPASSAPPVAPPAQIPAPVINSFTSNQATVTCPAATGYVDVHLSWSVKNADYVSVDGASPEPSSTGGKDVGFNCAQDSQTFTLTAFANGGTASVQKTVQVKRSIVAPPTDPPTDPGTGTGTGTGTGGTTTGG</sequence>
<keyword evidence="2" id="KW-1133">Transmembrane helix</keyword>
<keyword evidence="2" id="KW-0812">Transmembrane</keyword>
<feature type="compositionally biased region" description="Low complexity" evidence="1">
    <location>
        <begin position="205"/>
        <end position="241"/>
    </location>
</feature>
<accession>A0A852YGG0</accession>
<feature type="transmembrane region" description="Helical" evidence="2">
    <location>
        <begin position="167"/>
        <end position="189"/>
    </location>
</feature>
<keyword evidence="4" id="KW-1185">Reference proteome</keyword>
<evidence type="ECO:0000256" key="2">
    <source>
        <dbReference type="SAM" id="Phobius"/>
    </source>
</evidence>
<evidence type="ECO:0000313" key="4">
    <source>
        <dbReference type="Proteomes" id="UP000553888"/>
    </source>
</evidence>
<dbReference type="AlphaFoldDB" id="A0A852YGG0"/>
<feature type="region of interest" description="Disordered" evidence="1">
    <location>
        <begin position="196"/>
        <end position="244"/>
    </location>
</feature>
<name>A0A852YGG0_9MICO</name>
<feature type="compositionally biased region" description="Low complexity" evidence="1">
    <location>
        <begin position="48"/>
        <end position="97"/>
    </location>
</feature>
<feature type="compositionally biased region" description="Low complexity" evidence="1">
    <location>
        <begin position="111"/>
        <end position="137"/>
    </location>
</feature>
<feature type="region of interest" description="Disordered" evidence="1">
    <location>
        <begin position="1"/>
        <end position="163"/>
    </location>
</feature>
<gene>
    <name evidence="3" type="ORF">BJ979_003020</name>
</gene>
<evidence type="ECO:0000313" key="3">
    <source>
        <dbReference type="EMBL" id="NYH00395.1"/>
    </source>
</evidence>
<feature type="compositionally biased region" description="Gly residues" evidence="1">
    <location>
        <begin position="351"/>
        <end position="366"/>
    </location>
</feature>
<keyword evidence="2" id="KW-0472">Membrane</keyword>
<evidence type="ECO:0000256" key="1">
    <source>
        <dbReference type="SAM" id="MobiDB-lite"/>
    </source>
</evidence>
<reference evidence="3 4" key="1">
    <citation type="submission" date="2020-07" db="EMBL/GenBank/DDBJ databases">
        <title>Sequencing the genomes of 1000 actinobacteria strains.</title>
        <authorList>
            <person name="Klenk H.-P."/>
        </authorList>
    </citation>
    <scope>NUCLEOTIDE SEQUENCE [LARGE SCALE GENOMIC DNA]</scope>
    <source>
        <strain evidence="3 4">DSM 23141</strain>
    </source>
</reference>
<dbReference type="Proteomes" id="UP000553888">
    <property type="component" value="Unassembled WGS sequence"/>
</dbReference>
<dbReference type="EMBL" id="JACBZY010000001">
    <property type="protein sequence ID" value="NYH00395.1"/>
    <property type="molecule type" value="Genomic_DNA"/>
</dbReference>
<proteinExistence type="predicted"/>
<protein>
    <submittedName>
        <fullName evidence="3">Tfp pilus assembly protein PilV</fullName>
    </submittedName>
</protein>
<comment type="caution">
    <text evidence="3">The sequence shown here is derived from an EMBL/GenBank/DDBJ whole genome shotgun (WGS) entry which is preliminary data.</text>
</comment>